<evidence type="ECO:0000313" key="1">
    <source>
        <dbReference type="EMBL" id="VWC19188.1"/>
    </source>
</evidence>
<sequence length="66" mass="7424">MRVIAEDPWSWFLLEEDGKLYLDVLVEHGAVSFGATSDSVLSRRRATPTKAFATCVTSRQQCAIRH</sequence>
<accession>A0A6P2QIJ6</accession>
<name>A0A6P2QIJ6_BURL3</name>
<dbReference type="Proteomes" id="UP000494170">
    <property type="component" value="Unassembled WGS sequence"/>
</dbReference>
<evidence type="ECO:0000313" key="2">
    <source>
        <dbReference type="Proteomes" id="UP000494170"/>
    </source>
</evidence>
<reference evidence="1 2" key="1">
    <citation type="submission" date="2019-09" db="EMBL/GenBank/DDBJ databases">
        <authorList>
            <person name="Depoorter E."/>
        </authorList>
    </citation>
    <scope>NUCLEOTIDE SEQUENCE [LARGE SCALE GENOMIC DNA]</scope>
    <source>
        <strain evidence="1">LMG 6863</strain>
    </source>
</reference>
<dbReference type="EMBL" id="CABVPY010000049">
    <property type="protein sequence ID" value="VWC19188.1"/>
    <property type="molecule type" value="Genomic_DNA"/>
</dbReference>
<protein>
    <submittedName>
        <fullName evidence="1">Uncharacterized protein</fullName>
    </submittedName>
</protein>
<gene>
    <name evidence="1" type="ORF">BLA6863_05773</name>
</gene>
<proteinExistence type="predicted"/>
<dbReference type="AlphaFoldDB" id="A0A6P2QIJ6"/>
<organism evidence="1 2">
    <name type="scientific">Burkholderia lata (strain ATCC 17760 / DSM 23089 / LMG 22485 / NCIMB 9086 / R18194 / 383)</name>
    <dbReference type="NCBI Taxonomy" id="482957"/>
    <lineage>
        <taxon>Bacteria</taxon>
        <taxon>Pseudomonadati</taxon>
        <taxon>Pseudomonadota</taxon>
        <taxon>Betaproteobacteria</taxon>
        <taxon>Burkholderiales</taxon>
        <taxon>Burkholderiaceae</taxon>
        <taxon>Burkholderia</taxon>
        <taxon>Burkholderia cepacia complex</taxon>
    </lineage>
</organism>